<keyword evidence="1" id="KW-0732">Signal</keyword>
<dbReference type="Proteomes" id="UP000075799">
    <property type="component" value="Unassembled WGS sequence"/>
</dbReference>
<dbReference type="EMBL" id="LUKD01000009">
    <property type="protein sequence ID" value="KYG62348.1"/>
    <property type="molecule type" value="Genomic_DNA"/>
</dbReference>
<gene>
    <name evidence="2" type="ORF">AZI87_17660</name>
</gene>
<dbReference type="RefSeq" id="WP_063209794.1">
    <property type="nucleotide sequence ID" value="NZ_LUKD01000009.1"/>
</dbReference>
<feature type="signal peptide" evidence="1">
    <location>
        <begin position="1"/>
        <end position="18"/>
    </location>
</feature>
<feature type="chain" id="PRO_5007834059" evidence="1">
    <location>
        <begin position="19"/>
        <end position="225"/>
    </location>
</feature>
<evidence type="ECO:0000313" key="3">
    <source>
        <dbReference type="Proteomes" id="UP000075799"/>
    </source>
</evidence>
<organism evidence="2 3">
    <name type="scientific">Bdellovibrio bacteriovorus</name>
    <dbReference type="NCBI Taxonomy" id="959"/>
    <lineage>
        <taxon>Bacteria</taxon>
        <taxon>Pseudomonadati</taxon>
        <taxon>Bdellovibrionota</taxon>
        <taxon>Bdellovibrionia</taxon>
        <taxon>Bdellovibrionales</taxon>
        <taxon>Pseudobdellovibrionaceae</taxon>
        <taxon>Bdellovibrio</taxon>
    </lineage>
</organism>
<comment type="caution">
    <text evidence="2">The sequence shown here is derived from an EMBL/GenBank/DDBJ whole genome shotgun (WGS) entry which is preliminary data.</text>
</comment>
<evidence type="ECO:0000313" key="2">
    <source>
        <dbReference type="EMBL" id="KYG62348.1"/>
    </source>
</evidence>
<dbReference type="OrthoDB" id="5291722at2"/>
<name>A0A162FUX7_BDEBC</name>
<sequence length="225" mass="25949">MKTLIFVLSFLFIATSWAEDTCVIHEAQDLYKYQDQILALAKKAKTPEALKNEMQSPLRCLVETFKDSDDMLTKYVAGSCLQRLMGGPEIQGFKKNREHDIVFQSLINQQLEQSDLLTKSEISDFAQGKWQEYIDFCKGSVTELLCSELLPTNDRIKVQNEMLGATSMLVLKSAYHQFSGETKRKIHQQITKLYRETSKESPLKRRVIEQIYREINKPSIELRGS</sequence>
<protein>
    <submittedName>
        <fullName evidence="2">Uncharacterized protein</fullName>
    </submittedName>
</protein>
<proteinExistence type="predicted"/>
<accession>A0A162FUX7</accession>
<reference evidence="2 3" key="1">
    <citation type="submission" date="2016-03" db="EMBL/GenBank/DDBJ databases">
        <authorList>
            <person name="Ploux O."/>
        </authorList>
    </citation>
    <scope>NUCLEOTIDE SEQUENCE [LARGE SCALE GENOMIC DNA]</scope>
    <source>
        <strain evidence="2 3">EC13</strain>
    </source>
</reference>
<dbReference type="AlphaFoldDB" id="A0A162FUX7"/>
<evidence type="ECO:0000256" key="1">
    <source>
        <dbReference type="SAM" id="SignalP"/>
    </source>
</evidence>